<dbReference type="STRING" id="1538553.JT25_003720"/>
<reference evidence="7 8" key="1">
    <citation type="journal article" date="2015" name="Environ. Microbiol.">
        <title>Methane oxidation coupled to nitrate reduction under hypoxia by the Gammaproteobacterium Methylomonas denitrificans, sp. nov. type strain FJG1.</title>
        <authorList>
            <person name="Kits K.D."/>
            <person name="Klotz M.G."/>
            <person name="Stein L.Y."/>
        </authorList>
    </citation>
    <scope>NUCLEOTIDE SEQUENCE [LARGE SCALE GENOMIC DNA]</scope>
    <source>
        <strain evidence="7 8">FJG1</strain>
    </source>
</reference>
<proteinExistence type="inferred from homology"/>
<dbReference type="PANTHER" id="PTHR43140:SF1">
    <property type="entry name" value="TYPE I RESTRICTION ENZYME ECOKI SPECIFICITY SUBUNIT"/>
    <property type="match status" value="1"/>
</dbReference>
<evidence type="ECO:0000256" key="5">
    <source>
        <dbReference type="SAM" id="MobiDB-lite"/>
    </source>
</evidence>
<comment type="similarity">
    <text evidence="1">Belongs to the type-I restriction system S methylase family.</text>
</comment>
<dbReference type="PANTHER" id="PTHR43140">
    <property type="entry name" value="TYPE-1 RESTRICTION ENZYME ECOKI SPECIFICITY PROTEIN"/>
    <property type="match status" value="1"/>
</dbReference>
<evidence type="ECO:0000256" key="2">
    <source>
        <dbReference type="ARBA" id="ARBA00022747"/>
    </source>
</evidence>
<protein>
    <recommendedName>
        <fullName evidence="6">Type I restriction modification DNA specificity domain-containing protein</fullName>
    </recommendedName>
</protein>
<evidence type="ECO:0000313" key="8">
    <source>
        <dbReference type="Proteomes" id="UP000030512"/>
    </source>
</evidence>
<dbReference type="CDD" id="cd17257">
    <property type="entry name" value="RMtype1_S_EcoBI-TRD1-CR1_like"/>
    <property type="match status" value="1"/>
</dbReference>
<dbReference type="GO" id="GO:0003677">
    <property type="term" value="F:DNA binding"/>
    <property type="evidence" value="ECO:0007669"/>
    <property type="project" value="UniProtKB-KW"/>
</dbReference>
<feature type="coiled-coil region" evidence="4">
    <location>
        <begin position="169"/>
        <end position="206"/>
    </location>
</feature>
<dbReference type="Gene3D" id="3.90.220.20">
    <property type="entry name" value="DNA methylase specificity domains"/>
    <property type="match status" value="2"/>
</dbReference>
<dbReference type="KEGG" id="mdn:JT25_003720"/>
<feature type="region of interest" description="Disordered" evidence="5">
    <location>
        <begin position="245"/>
        <end position="272"/>
    </location>
</feature>
<feature type="region of interest" description="Disordered" evidence="5">
    <location>
        <begin position="504"/>
        <end position="524"/>
    </location>
</feature>
<keyword evidence="8" id="KW-1185">Reference proteome</keyword>
<dbReference type="InterPro" id="IPR000055">
    <property type="entry name" value="Restrct_endonuc_typeI_TRD"/>
</dbReference>
<feature type="domain" description="Type I restriction modification DNA specificity" evidence="6">
    <location>
        <begin position="23"/>
        <end position="180"/>
    </location>
</feature>
<dbReference type="SUPFAM" id="SSF116734">
    <property type="entry name" value="DNA methylase specificity domain"/>
    <property type="match status" value="2"/>
</dbReference>
<evidence type="ECO:0000313" key="7">
    <source>
        <dbReference type="EMBL" id="AMK75602.1"/>
    </source>
</evidence>
<dbReference type="GO" id="GO:0009307">
    <property type="term" value="P:DNA restriction-modification system"/>
    <property type="evidence" value="ECO:0007669"/>
    <property type="project" value="UniProtKB-KW"/>
</dbReference>
<dbReference type="OrthoDB" id="5564195at2"/>
<evidence type="ECO:0000256" key="4">
    <source>
        <dbReference type="SAM" id="Coils"/>
    </source>
</evidence>
<keyword evidence="4" id="KW-0175">Coiled coil</keyword>
<feature type="compositionally biased region" description="Basic and acidic residues" evidence="5">
    <location>
        <begin position="257"/>
        <end position="269"/>
    </location>
</feature>
<evidence type="ECO:0000256" key="3">
    <source>
        <dbReference type="ARBA" id="ARBA00023125"/>
    </source>
</evidence>
<evidence type="ECO:0000259" key="6">
    <source>
        <dbReference type="Pfam" id="PF01420"/>
    </source>
</evidence>
<feature type="domain" description="Type I restriction modification DNA specificity" evidence="6">
    <location>
        <begin position="304"/>
        <end position="447"/>
    </location>
</feature>
<dbReference type="EMBL" id="CP014476">
    <property type="protein sequence ID" value="AMK75602.1"/>
    <property type="molecule type" value="Genomic_DNA"/>
</dbReference>
<dbReference type="Pfam" id="PF01420">
    <property type="entry name" value="Methylase_S"/>
    <property type="match status" value="2"/>
</dbReference>
<dbReference type="RefSeq" id="WP_052142012.1">
    <property type="nucleotide sequence ID" value="NZ_CP014476.1"/>
</dbReference>
<accession>A0A140E5C8</accession>
<dbReference type="AlphaFoldDB" id="A0A140E5C8"/>
<dbReference type="Proteomes" id="UP000030512">
    <property type="component" value="Chromosome"/>
</dbReference>
<dbReference type="InterPro" id="IPR044946">
    <property type="entry name" value="Restrct_endonuc_typeI_TRD_sf"/>
</dbReference>
<name>A0A140E5C8_9GAMM</name>
<dbReference type="InterPro" id="IPR051212">
    <property type="entry name" value="Type-I_RE_S_subunit"/>
</dbReference>
<evidence type="ECO:0000256" key="1">
    <source>
        <dbReference type="ARBA" id="ARBA00010923"/>
    </source>
</evidence>
<gene>
    <name evidence="7" type="ORF">JT25_003720</name>
</gene>
<keyword evidence="2" id="KW-0680">Restriction system</keyword>
<keyword evidence="3" id="KW-0238">DNA-binding</keyword>
<dbReference type="REBASE" id="140669">
    <property type="entry name" value="S.MdeFJG1ORF3705P"/>
</dbReference>
<sequence>MAFTLSVAEVIAADTSGLLSKHESWERVPLAEIASILNGAPFDSALFNSNEGMPLVRIRDVLSGQTSTYYTGSYEDTYVVEPSDLLIGMDGDFNCGYWKAQRSVLNQRVCKITPNEFFYDKRLLAYALPGYLAAINANTPSVTVKHLSSKTIGEINLPLPPRSEQTRIVEKLEELLSDLDAGVSELKAAQKKLVQYRQSLLKAAVEGALTAEWRKTHQPEETGAQLLARILKQRRANWEAKQLAKFQQQGKTSPKGWQDKYPEPVKPDTTDLPELPEGWVYSHLEAFIPSDKTGTKTGPFGSLLKKHEHKKTGVPVIGIENIDRMEFISGSKIHVSPEKALELRDYDLLPGDVVISRSGTVGEVCVIPDDLGDARFSTNIMRVRLESRVIDPKFFCLLLNGSPSVLSQIRELCSGSTRDFLNTEILKTLIFPFPPILEQTAILDLLKLNLDGVRAQNYALHTSLKQSAAQRKNILRAAFSGQLVPQDPNDEPASVLLERIRNERQTAKIPAKRSRRRAGKELSR</sequence>
<organism evidence="7 8">
    <name type="scientific">Methylomonas denitrificans</name>
    <dbReference type="NCBI Taxonomy" id="1538553"/>
    <lineage>
        <taxon>Bacteria</taxon>
        <taxon>Pseudomonadati</taxon>
        <taxon>Pseudomonadota</taxon>
        <taxon>Gammaproteobacteria</taxon>
        <taxon>Methylococcales</taxon>
        <taxon>Methylococcaceae</taxon>
        <taxon>Methylomonas</taxon>
    </lineage>
</organism>